<organism evidence="2 3">
    <name type="scientific">Cyanobacterium stanieri LEGE 03274</name>
    <dbReference type="NCBI Taxonomy" id="1828756"/>
    <lineage>
        <taxon>Bacteria</taxon>
        <taxon>Bacillati</taxon>
        <taxon>Cyanobacteriota</taxon>
        <taxon>Cyanophyceae</taxon>
        <taxon>Oscillatoriophycideae</taxon>
        <taxon>Chroococcales</taxon>
        <taxon>Geminocystaceae</taxon>
        <taxon>Cyanobacterium</taxon>
    </lineage>
</organism>
<name>A0ABR9V2P1_9CHRO</name>
<evidence type="ECO:0000259" key="1">
    <source>
        <dbReference type="Pfam" id="PF13439"/>
    </source>
</evidence>
<sequence length="400" mass="45641">MKILIISNTFPYPQTKGGTHCRNFNLIDYLRKHHQVTLITQQTPDVKPEEVNELKEIVQELVIFPSKPPSKTSIFNKIKRFTDFIIQGKPPSVMANYLPEIQQWIDDAVSKNKFDLIAGEHTVNEIYIRPEWKNKISTLIDIHSSVYRTCQDQLATKTSENPWRDRLNKPLLYRYEKNYCQKFSKIIVTTKEDKATINQLSHRKDIEIIPNGVNLDMFPCRENTITEHTLMIAGGMDYIVNADGACFFGLEVFPLIQEKYPRAKLLIVGSKPTQAVQSLSKNNSIIVTGRVPSMVDYLHQTTISVVPLRSGFGMKIKTLEAMAAGIPVVASDRGLEGLTVDNPLCALRANTIDEYVKQISKLFDNSDLRQEIAYNARKMIENHYTWEKAAMGYEKIITGE</sequence>
<evidence type="ECO:0000313" key="2">
    <source>
        <dbReference type="EMBL" id="MBE9222168.1"/>
    </source>
</evidence>
<dbReference type="Pfam" id="PF13692">
    <property type="entry name" value="Glyco_trans_1_4"/>
    <property type="match status" value="1"/>
</dbReference>
<accession>A0ABR9V2P1</accession>
<dbReference type="Pfam" id="PF13439">
    <property type="entry name" value="Glyco_transf_4"/>
    <property type="match status" value="1"/>
</dbReference>
<dbReference type="Gene3D" id="3.40.50.2000">
    <property type="entry name" value="Glycogen Phosphorylase B"/>
    <property type="match status" value="2"/>
</dbReference>
<dbReference type="RefSeq" id="WP_193800333.1">
    <property type="nucleotide sequence ID" value="NZ_JADEWC010000009.1"/>
</dbReference>
<dbReference type="PANTHER" id="PTHR12526:SF630">
    <property type="entry name" value="GLYCOSYLTRANSFERASE"/>
    <property type="match status" value="1"/>
</dbReference>
<dbReference type="EMBL" id="JADEWC010000009">
    <property type="protein sequence ID" value="MBE9222168.1"/>
    <property type="molecule type" value="Genomic_DNA"/>
</dbReference>
<keyword evidence="3" id="KW-1185">Reference proteome</keyword>
<gene>
    <name evidence="2" type="ORF">IQ215_05605</name>
</gene>
<dbReference type="InterPro" id="IPR028098">
    <property type="entry name" value="Glyco_trans_4-like_N"/>
</dbReference>
<comment type="caution">
    <text evidence="2">The sequence shown here is derived from an EMBL/GenBank/DDBJ whole genome shotgun (WGS) entry which is preliminary data.</text>
</comment>
<evidence type="ECO:0000313" key="3">
    <source>
        <dbReference type="Proteomes" id="UP000654604"/>
    </source>
</evidence>
<dbReference type="Proteomes" id="UP000654604">
    <property type="component" value="Unassembled WGS sequence"/>
</dbReference>
<reference evidence="2 3" key="1">
    <citation type="submission" date="2020-10" db="EMBL/GenBank/DDBJ databases">
        <authorList>
            <person name="Castelo-Branco R."/>
            <person name="Eusebio N."/>
            <person name="Adriana R."/>
            <person name="Vieira A."/>
            <person name="Brugerolle De Fraissinette N."/>
            <person name="Rezende De Castro R."/>
            <person name="Schneider M.P."/>
            <person name="Vasconcelos V."/>
            <person name="Leao P.N."/>
        </authorList>
    </citation>
    <scope>NUCLEOTIDE SEQUENCE [LARGE SCALE GENOMIC DNA]</scope>
    <source>
        <strain evidence="2 3">LEGE 03274</strain>
    </source>
</reference>
<proteinExistence type="predicted"/>
<feature type="domain" description="Glycosyltransferase subfamily 4-like N-terminal" evidence="1">
    <location>
        <begin position="23"/>
        <end position="216"/>
    </location>
</feature>
<protein>
    <submittedName>
        <fullName evidence="2">Glycosyltransferase</fullName>
    </submittedName>
</protein>
<dbReference type="SUPFAM" id="SSF53756">
    <property type="entry name" value="UDP-Glycosyltransferase/glycogen phosphorylase"/>
    <property type="match status" value="1"/>
</dbReference>
<dbReference type="PANTHER" id="PTHR12526">
    <property type="entry name" value="GLYCOSYLTRANSFERASE"/>
    <property type="match status" value="1"/>
</dbReference>
<dbReference type="CDD" id="cd03801">
    <property type="entry name" value="GT4_PimA-like"/>
    <property type="match status" value="1"/>
</dbReference>